<accession>A0A9D4CJI5</accession>
<evidence type="ECO:0000313" key="1">
    <source>
        <dbReference type="EMBL" id="KAH3725881.1"/>
    </source>
</evidence>
<gene>
    <name evidence="1" type="ORF">DPMN_051734</name>
</gene>
<comment type="caution">
    <text evidence="1">The sequence shown here is derived from an EMBL/GenBank/DDBJ whole genome shotgun (WGS) entry which is preliminary data.</text>
</comment>
<proteinExistence type="predicted"/>
<keyword evidence="2" id="KW-1185">Reference proteome</keyword>
<reference evidence="1" key="2">
    <citation type="submission" date="2020-11" db="EMBL/GenBank/DDBJ databases">
        <authorList>
            <person name="McCartney M.A."/>
            <person name="Auch B."/>
            <person name="Kono T."/>
            <person name="Mallez S."/>
            <person name="Becker A."/>
            <person name="Gohl D.M."/>
            <person name="Silverstein K.A.T."/>
            <person name="Koren S."/>
            <person name="Bechman K.B."/>
            <person name="Herman A."/>
            <person name="Abrahante J.E."/>
            <person name="Garbe J."/>
        </authorList>
    </citation>
    <scope>NUCLEOTIDE SEQUENCE</scope>
    <source>
        <strain evidence="1">Duluth1</strain>
        <tissue evidence="1">Whole animal</tissue>
    </source>
</reference>
<name>A0A9D4CJI5_DREPO</name>
<dbReference type="EMBL" id="JAIWYP010000012">
    <property type="protein sequence ID" value="KAH3725881.1"/>
    <property type="molecule type" value="Genomic_DNA"/>
</dbReference>
<sequence length="72" mass="7892">MRQCINVAGLRVHSDMNGAFAYFSAKNRLCNDICEDLTSAGVAFLNSMPDAAFRKHVEVIAEETQRAIQASS</sequence>
<reference evidence="1" key="1">
    <citation type="journal article" date="2019" name="bioRxiv">
        <title>The Genome of the Zebra Mussel, Dreissena polymorpha: A Resource for Invasive Species Research.</title>
        <authorList>
            <person name="McCartney M.A."/>
            <person name="Auch B."/>
            <person name="Kono T."/>
            <person name="Mallez S."/>
            <person name="Zhang Y."/>
            <person name="Obille A."/>
            <person name="Becker A."/>
            <person name="Abrahante J.E."/>
            <person name="Garbe J."/>
            <person name="Badalamenti J.P."/>
            <person name="Herman A."/>
            <person name="Mangelson H."/>
            <person name="Liachko I."/>
            <person name="Sullivan S."/>
            <person name="Sone E.D."/>
            <person name="Koren S."/>
            <person name="Silverstein K.A.T."/>
            <person name="Beckman K.B."/>
            <person name="Gohl D.M."/>
        </authorList>
    </citation>
    <scope>NUCLEOTIDE SEQUENCE</scope>
    <source>
        <strain evidence="1">Duluth1</strain>
        <tissue evidence="1">Whole animal</tissue>
    </source>
</reference>
<protein>
    <submittedName>
        <fullName evidence="1">Uncharacterized protein</fullName>
    </submittedName>
</protein>
<evidence type="ECO:0000313" key="2">
    <source>
        <dbReference type="Proteomes" id="UP000828390"/>
    </source>
</evidence>
<dbReference type="Proteomes" id="UP000828390">
    <property type="component" value="Unassembled WGS sequence"/>
</dbReference>
<organism evidence="1 2">
    <name type="scientific">Dreissena polymorpha</name>
    <name type="common">Zebra mussel</name>
    <name type="synonym">Mytilus polymorpha</name>
    <dbReference type="NCBI Taxonomy" id="45954"/>
    <lineage>
        <taxon>Eukaryota</taxon>
        <taxon>Metazoa</taxon>
        <taxon>Spiralia</taxon>
        <taxon>Lophotrochozoa</taxon>
        <taxon>Mollusca</taxon>
        <taxon>Bivalvia</taxon>
        <taxon>Autobranchia</taxon>
        <taxon>Heteroconchia</taxon>
        <taxon>Euheterodonta</taxon>
        <taxon>Imparidentia</taxon>
        <taxon>Neoheterodontei</taxon>
        <taxon>Myida</taxon>
        <taxon>Dreissenoidea</taxon>
        <taxon>Dreissenidae</taxon>
        <taxon>Dreissena</taxon>
    </lineage>
</organism>
<dbReference type="AlphaFoldDB" id="A0A9D4CJI5"/>